<reference evidence="14 15" key="1">
    <citation type="submission" date="2016-10" db="EMBL/GenBank/DDBJ databases">
        <authorList>
            <person name="de Groot N.N."/>
        </authorList>
    </citation>
    <scope>NUCLEOTIDE SEQUENCE [LARGE SCALE GENOMIC DNA]</scope>
    <source>
        <strain evidence="14 15">R5</strain>
    </source>
</reference>
<keyword evidence="7 13" id="KW-0808">Transferase</keyword>
<dbReference type="SUPFAM" id="SSF52540">
    <property type="entry name" value="P-loop containing nucleoside triphosphate hydrolases"/>
    <property type="match status" value="1"/>
</dbReference>
<dbReference type="GO" id="GO:0005524">
    <property type="term" value="F:ATP binding"/>
    <property type="evidence" value="ECO:0007669"/>
    <property type="project" value="UniProtKB-UniRule"/>
</dbReference>
<dbReference type="PANTHER" id="PTHR42724">
    <property type="entry name" value="TETRAACYLDISACCHARIDE 4'-KINASE"/>
    <property type="match status" value="1"/>
</dbReference>
<keyword evidence="10 13" id="KW-0067">ATP-binding</keyword>
<dbReference type="NCBIfam" id="TIGR00682">
    <property type="entry name" value="lpxK"/>
    <property type="match status" value="1"/>
</dbReference>
<keyword evidence="11 13" id="KW-0443">Lipid metabolism</keyword>
<evidence type="ECO:0000256" key="2">
    <source>
        <dbReference type="ARBA" id="ARBA00004870"/>
    </source>
</evidence>
<dbReference type="InterPro" id="IPR027417">
    <property type="entry name" value="P-loop_NTPase"/>
</dbReference>
<dbReference type="GO" id="GO:0009244">
    <property type="term" value="P:lipopolysaccharide core region biosynthetic process"/>
    <property type="evidence" value="ECO:0007669"/>
    <property type="project" value="TreeGrafter"/>
</dbReference>
<evidence type="ECO:0000256" key="4">
    <source>
        <dbReference type="ARBA" id="ARBA00016436"/>
    </source>
</evidence>
<sequence length="340" mass="35792">MREPAFWHRPSSWTSQLLQPLAALYGAVAARRMRQSGVDAGIPVVCVGNYHVGGAGKTPTVLALAKLLREIDERPVVLSRGYGGRLAGPVKVDRGSHTAADVGDEPLMMSASLPVVVSRDRAAGLALARAQDASVILMDDGFQNPSVAKDACLIVIDGTRGVGNGRVIPAGPLRAPLVGQLERTDALIVVGEGSAAQGIAADLASRGKPVLPAHLKPDQASLAALNGTRALAFAGIGDPARFFSTLRSSGVDVVRSKAFADHHAFTKEEIEALVADARGDALTLVTTEKDLARLRGPDGMPAWAQAIVPFAVTLQFDDGDALRRLVADQLFRARDRRLSK</sequence>
<evidence type="ECO:0000256" key="5">
    <source>
        <dbReference type="ARBA" id="ARBA00022516"/>
    </source>
</evidence>
<organism evidence="14 15">
    <name type="scientific">Bradyrhizobium brasilense</name>
    <dbReference type="NCBI Taxonomy" id="1419277"/>
    <lineage>
        <taxon>Bacteria</taxon>
        <taxon>Pseudomonadati</taxon>
        <taxon>Pseudomonadota</taxon>
        <taxon>Alphaproteobacteria</taxon>
        <taxon>Hyphomicrobiales</taxon>
        <taxon>Nitrobacteraceae</taxon>
        <taxon>Bradyrhizobium</taxon>
    </lineage>
</organism>
<evidence type="ECO:0000313" key="15">
    <source>
        <dbReference type="Proteomes" id="UP000199245"/>
    </source>
</evidence>
<evidence type="ECO:0000256" key="6">
    <source>
        <dbReference type="ARBA" id="ARBA00022556"/>
    </source>
</evidence>
<evidence type="ECO:0000256" key="7">
    <source>
        <dbReference type="ARBA" id="ARBA00022679"/>
    </source>
</evidence>
<dbReference type="AlphaFoldDB" id="A0A1G7JF61"/>
<keyword evidence="9 13" id="KW-0418">Kinase</keyword>
<evidence type="ECO:0000313" key="14">
    <source>
        <dbReference type="EMBL" id="SDF23523.1"/>
    </source>
</evidence>
<keyword evidence="8 13" id="KW-0547">Nucleotide-binding</keyword>
<evidence type="ECO:0000256" key="13">
    <source>
        <dbReference type="HAMAP-Rule" id="MF_00409"/>
    </source>
</evidence>
<dbReference type="UniPathway" id="UPA00359">
    <property type="reaction ID" value="UER00482"/>
</dbReference>
<dbReference type="GO" id="GO:0009029">
    <property type="term" value="F:lipid-A 4'-kinase activity"/>
    <property type="evidence" value="ECO:0007669"/>
    <property type="project" value="UniProtKB-UniRule"/>
</dbReference>
<evidence type="ECO:0000256" key="11">
    <source>
        <dbReference type="ARBA" id="ARBA00023098"/>
    </source>
</evidence>
<comment type="function">
    <text evidence="1 13">Transfers the gamma-phosphate of ATP to the 4'-position of a tetraacyldisaccharide 1-phosphate intermediate (termed DS-1-P) to form tetraacyldisaccharide 1,4'-bis-phosphate (lipid IVA).</text>
</comment>
<feature type="binding site" evidence="13">
    <location>
        <begin position="51"/>
        <end position="58"/>
    </location>
    <ligand>
        <name>ATP</name>
        <dbReference type="ChEBI" id="CHEBI:30616"/>
    </ligand>
</feature>
<dbReference type="EC" id="2.7.1.130" evidence="3 13"/>
<dbReference type="RefSeq" id="WP_092089093.1">
    <property type="nucleotide sequence ID" value="NZ_FMZW01000048.1"/>
</dbReference>
<gene>
    <name evidence="13" type="primary">lpxK</name>
    <name evidence="14" type="ORF">SAMN05216337_104866</name>
</gene>
<proteinExistence type="inferred from homology"/>
<protein>
    <recommendedName>
        <fullName evidence="4 13">Tetraacyldisaccharide 4'-kinase</fullName>
        <ecNumber evidence="3 13">2.7.1.130</ecNumber>
    </recommendedName>
    <alternativeName>
        <fullName evidence="12 13">Lipid A 4'-kinase</fullName>
    </alternativeName>
</protein>
<evidence type="ECO:0000256" key="1">
    <source>
        <dbReference type="ARBA" id="ARBA00002274"/>
    </source>
</evidence>
<dbReference type="Proteomes" id="UP000199245">
    <property type="component" value="Unassembled WGS sequence"/>
</dbReference>
<keyword evidence="5 13" id="KW-0444">Lipid biosynthesis</keyword>
<name>A0A1G7JF61_9BRAD</name>
<dbReference type="GO" id="GO:0009245">
    <property type="term" value="P:lipid A biosynthetic process"/>
    <property type="evidence" value="ECO:0007669"/>
    <property type="project" value="UniProtKB-UniRule"/>
</dbReference>
<comment type="catalytic activity">
    <reaction evidence="13">
        <text>a lipid A disaccharide + ATP = a lipid IVA + ADP + H(+)</text>
        <dbReference type="Rhea" id="RHEA:67840"/>
        <dbReference type="ChEBI" id="CHEBI:15378"/>
        <dbReference type="ChEBI" id="CHEBI:30616"/>
        <dbReference type="ChEBI" id="CHEBI:176343"/>
        <dbReference type="ChEBI" id="CHEBI:176425"/>
        <dbReference type="ChEBI" id="CHEBI:456216"/>
        <dbReference type="EC" id="2.7.1.130"/>
    </reaction>
</comment>
<dbReference type="EMBL" id="FMZW01000048">
    <property type="protein sequence ID" value="SDF23523.1"/>
    <property type="molecule type" value="Genomic_DNA"/>
</dbReference>
<evidence type="ECO:0000256" key="12">
    <source>
        <dbReference type="ARBA" id="ARBA00029757"/>
    </source>
</evidence>
<keyword evidence="6 13" id="KW-0441">Lipid A biosynthesis</keyword>
<comment type="similarity">
    <text evidence="13">Belongs to the LpxK family.</text>
</comment>
<evidence type="ECO:0000256" key="3">
    <source>
        <dbReference type="ARBA" id="ARBA00012071"/>
    </source>
</evidence>
<accession>A0A1G7JF61</accession>
<evidence type="ECO:0000256" key="9">
    <source>
        <dbReference type="ARBA" id="ARBA00022777"/>
    </source>
</evidence>
<comment type="pathway">
    <text evidence="2 13">Glycolipid biosynthesis; lipid IV(A) biosynthesis; lipid IV(A) from (3R)-3-hydroxytetradecanoyl-[acyl-carrier-protein] and UDP-N-acetyl-alpha-D-glucosamine: step 6/6.</text>
</comment>
<dbReference type="Pfam" id="PF02606">
    <property type="entry name" value="LpxK"/>
    <property type="match status" value="1"/>
</dbReference>
<dbReference type="PANTHER" id="PTHR42724:SF1">
    <property type="entry name" value="TETRAACYLDISACCHARIDE 4'-KINASE, MITOCHONDRIAL-RELATED"/>
    <property type="match status" value="1"/>
</dbReference>
<evidence type="ECO:0000256" key="10">
    <source>
        <dbReference type="ARBA" id="ARBA00022840"/>
    </source>
</evidence>
<dbReference type="GO" id="GO:0005886">
    <property type="term" value="C:plasma membrane"/>
    <property type="evidence" value="ECO:0007669"/>
    <property type="project" value="TreeGrafter"/>
</dbReference>
<evidence type="ECO:0000256" key="8">
    <source>
        <dbReference type="ARBA" id="ARBA00022741"/>
    </source>
</evidence>
<dbReference type="HAMAP" id="MF_00409">
    <property type="entry name" value="LpxK"/>
    <property type="match status" value="1"/>
</dbReference>
<dbReference type="InterPro" id="IPR003758">
    <property type="entry name" value="LpxK"/>
</dbReference>